<organism evidence="2 3">
    <name type="scientific">Kocuria varians</name>
    <name type="common">Micrococcus varians</name>
    <dbReference type="NCBI Taxonomy" id="1272"/>
    <lineage>
        <taxon>Bacteria</taxon>
        <taxon>Bacillati</taxon>
        <taxon>Actinomycetota</taxon>
        <taxon>Actinomycetes</taxon>
        <taxon>Micrococcales</taxon>
        <taxon>Micrococcaceae</taxon>
        <taxon>Kocuria</taxon>
    </lineage>
</organism>
<reference evidence="2 3" key="2">
    <citation type="submission" date="2020-07" db="EMBL/GenBank/DDBJ databases">
        <title>Genome of starter culture bacteria Kocuria salsicia reveals its technological properties and safety for usage in meat industry.</title>
        <authorList>
            <person name="Michael M."/>
            <person name="Konstantin K."/>
            <person name="Evgenii K."/>
            <person name="Galina S."/>
            <person name="Oksana K."/>
            <person name="Andrei L."/>
        </authorList>
    </citation>
    <scope>NUCLEOTIDE SEQUENCE [LARGE SCALE GENOMIC DNA]</scope>
    <source>
        <strain evidence="2 3">80</strain>
    </source>
</reference>
<sequence length="87" mass="8936">MPGTPAGTVAVACGAFSATMTIGRLPADRVVEWLGSEAVLRCRAAIAAVGALVVSFTPWVWLAVVGWDRLGVGLSGCVPTRRVLAAQ</sequence>
<dbReference type="RefSeq" id="WP_094394448.1">
    <property type="nucleotide sequence ID" value="NZ_CP059343.1"/>
</dbReference>
<dbReference type="Proteomes" id="UP000216825">
    <property type="component" value="Chromosome"/>
</dbReference>
<gene>
    <name evidence="2" type="ORF">CIB50_0002401</name>
</gene>
<proteinExistence type="predicted"/>
<keyword evidence="1" id="KW-1133">Transmembrane helix</keyword>
<feature type="transmembrane region" description="Helical" evidence="1">
    <location>
        <begin position="6"/>
        <end position="23"/>
    </location>
</feature>
<keyword evidence="1" id="KW-0472">Membrane</keyword>
<keyword evidence="3" id="KW-1185">Reference proteome</keyword>
<name>A0A7D7L0R6_KOCVA</name>
<accession>A0A7D7L0R6</accession>
<keyword evidence="1" id="KW-0812">Transmembrane</keyword>
<dbReference type="AlphaFoldDB" id="A0A7D7L0R6"/>
<protein>
    <submittedName>
        <fullName evidence="2">Uncharacterized protein</fullName>
    </submittedName>
</protein>
<feature type="transmembrane region" description="Helical" evidence="1">
    <location>
        <begin position="44"/>
        <end position="64"/>
    </location>
</feature>
<dbReference type="InterPro" id="IPR036259">
    <property type="entry name" value="MFS_trans_sf"/>
</dbReference>
<evidence type="ECO:0000313" key="2">
    <source>
        <dbReference type="EMBL" id="QMS57653.1"/>
    </source>
</evidence>
<evidence type="ECO:0000256" key="1">
    <source>
        <dbReference type="SAM" id="Phobius"/>
    </source>
</evidence>
<dbReference type="SUPFAM" id="SSF103473">
    <property type="entry name" value="MFS general substrate transporter"/>
    <property type="match status" value="1"/>
</dbReference>
<evidence type="ECO:0000313" key="3">
    <source>
        <dbReference type="Proteomes" id="UP000216825"/>
    </source>
</evidence>
<dbReference type="EMBL" id="CP059343">
    <property type="protein sequence ID" value="QMS57653.1"/>
    <property type="molecule type" value="Genomic_DNA"/>
</dbReference>
<dbReference type="KEGG" id="kvr:CIB50_0002401"/>
<reference evidence="3" key="1">
    <citation type="submission" date="2017-08" db="EMBL/GenBank/DDBJ databases">
        <title>Draft Genome Sequence of Kocuria varians 80.</title>
        <authorList>
            <person name="Minaev M."/>
            <person name="Kurbakov K.A."/>
            <person name="Solodovnikova G.I."/>
            <person name="Kuznetsova O.A."/>
            <person name="Lisitsyn A.B."/>
        </authorList>
    </citation>
    <scope>NUCLEOTIDE SEQUENCE [LARGE SCALE GENOMIC DNA]</scope>
    <source>
        <strain evidence="3">80</strain>
    </source>
</reference>